<keyword evidence="2" id="KW-0808">Transferase</keyword>
<organism evidence="2 3">
    <name type="scientific">Xanthomonas graminis pv. poae</name>
    <dbReference type="NCBI Taxonomy" id="227946"/>
    <lineage>
        <taxon>Bacteria</taxon>
        <taxon>Pseudomonadati</taxon>
        <taxon>Pseudomonadota</taxon>
        <taxon>Gammaproteobacteria</taxon>
        <taxon>Lysobacterales</taxon>
        <taxon>Lysobacteraceae</taxon>
        <taxon>Xanthomonas</taxon>
        <taxon>Xanthomonas translucens group</taxon>
        <taxon>Xanthomonas graminis</taxon>
    </lineage>
</organism>
<sequence>MARSTLAQRRAQLRARLTTALRARGATPNGLSWTATGCAALAALMFYCAWREPPRDAAGLLLLAALALQGRLLCNRLDGLVARQAQMIGRAGEVYNEAPDRLSDVVVCLGVGYGLQHVLSWGADLGWAAALLCVGTAYVRMLGLACGVSEPRQGPMARVQRMHWLSLAAVLAAVALLLQFAAAAATILVATLALLIGGAALTIVMRLRAIVRELEWT</sequence>
<dbReference type="Proteomes" id="UP000041247">
    <property type="component" value="Unassembled WGS sequence"/>
</dbReference>
<feature type="transmembrane region" description="Helical" evidence="1">
    <location>
        <begin position="125"/>
        <end position="143"/>
    </location>
</feature>
<dbReference type="GO" id="GO:0008654">
    <property type="term" value="P:phospholipid biosynthetic process"/>
    <property type="evidence" value="ECO:0007669"/>
    <property type="project" value="InterPro"/>
</dbReference>
<protein>
    <submittedName>
        <fullName evidence="2">CDP-diacylglycerol-glycerol-3-phosphate 3-phosphatidyltransferase</fullName>
    </submittedName>
</protein>
<feature type="transmembrane region" description="Helical" evidence="1">
    <location>
        <begin position="31"/>
        <end position="50"/>
    </location>
</feature>
<proteinExistence type="predicted"/>
<dbReference type="GO" id="GO:0016780">
    <property type="term" value="F:phosphotransferase activity, for other substituted phosphate groups"/>
    <property type="evidence" value="ECO:0007669"/>
    <property type="project" value="InterPro"/>
</dbReference>
<feature type="transmembrane region" description="Helical" evidence="1">
    <location>
        <begin position="164"/>
        <end position="181"/>
    </location>
</feature>
<evidence type="ECO:0000313" key="2">
    <source>
        <dbReference type="EMBL" id="CTP88318.1"/>
    </source>
</evidence>
<accession>A0A0K2ZRR7</accession>
<keyword evidence="1" id="KW-0812">Transmembrane</keyword>
<feature type="transmembrane region" description="Helical" evidence="1">
    <location>
        <begin position="187"/>
        <end position="207"/>
    </location>
</feature>
<evidence type="ECO:0000256" key="1">
    <source>
        <dbReference type="SAM" id="Phobius"/>
    </source>
</evidence>
<reference evidence="2 3" key="1">
    <citation type="submission" date="2015-07" db="EMBL/GenBank/DDBJ databases">
        <authorList>
            <person name="Noorani M."/>
        </authorList>
    </citation>
    <scope>NUCLEOTIDE SEQUENCE [LARGE SCALE GENOMIC DNA]</scope>
    <source>
        <strain evidence="2">LMG728</strain>
    </source>
</reference>
<dbReference type="GO" id="GO:0016020">
    <property type="term" value="C:membrane"/>
    <property type="evidence" value="ECO:0007669"/>
    <property type="project" value="InterPro"/>
</dbReference>
<evidence type="ECO:0000313" key="3">
    <source>
        <dbReference type="Proteomes" id="UP000041247"/>
    </source>
</evidence>
<dbReference type="InterPro" id="IPR043130">
    <property type="entry name" value="CDP-OH_PTrfase_TM_dom"/>
</dbReference>
<name>A0A0K2ZRR7_9XANT</name>
<dbReference type="AlphaFoldDB" id="A0A0K2ZRR7"/>
<gene>
    <name evidence="2" type="ORF">XTPLMG728_1864</name>
</gene>
<keyword evidence="1" id="KW-0472">Membrane</keyword>
<dbReference type="Gene3D" id="1.20.120.1760">
    <property type="match status" value="1"/>
</dbReference>
<keyword evidence="1" id="KW-1133">Transmembrane helix</keyword>
<dbReference type="EMBL" id="CXOK01000049">
    <property type="protein sequence ID" value="CTP88318.1"/>
    <property type="molecule type" value="Genomic_DNA"/>
</dbReference>